<gene>
    <name evidence="1" type="ORF">RUMCAL_00688</name>
</gene>
<organism evidence="1 2">
    <name type="scientific">Ruminococcus callidus ATCC 27760</name>
    <dbReference type="NCBI Taxonomy" id="411473"/>
    <lineage>
        <taxon>Bacteria</taxon>
        <taxon>Bacillati</taxon>
        <taxon>Bacillota</taxon>
        <taxon>Clostridia</taxon>
        <taxon>Eubacteriales</taxon>
        <taxon>Oscillospiraceae</taxon>
        <taxon>Ruminococcus</taxon>
    </lineage>
</organism>
<keyword evidence="2" id="KW-1185">Reference proteome</keyword>
<dbReference type="STRING" id="411473.RUMCAL_00688"/>
<evidence type="ECO:0000313" key="1">
    <source>
        <dbReference type="EMBL" id="ERJ96941.1"/>
    </source>
</evidence>
<dbReference type="EMBL" id="AWVF01000087">
    <property type="protein sequence ID" value="ERJ96941.1"/>
    <property type="molecule type" value="Genomic_DNA"/>
</dbReference>
<dbReference type="Proteomes" id="UP000016662">
    <property type="component" value="Unassembled WGS sequence"/>
</dbReference>
<dbReference type="AlphaFoldDB" id="U2KEI4"/>
<sequence>MDSAAYNKNTSRACFEIDAAYQQRAAAGNVFSAHVGSSPFLCFKAILSKACGKMRRQIFRQITCKAVRQALCSVSLS</sequence>
<evidence type="ECO:0000313" key="2">
    <source>
        <dbReference type="Proteomes" id="UP000016662"/>
    </source>
</evidence>
<reference evidence="1 2" key="1">
    <citation type="submission" date="2013-07" db="EMBL/GenBank/DDBJ databases">
        <authorList>
            <person name="Weinstock G."/>
            <person name="Sodergren E."/>
            <person name="Wylie T."/>
            <person name="Fulton L."/>
            <person name="Fulton R."/>
            <person name="Fronick C."/>
            <person name="O'Laughlin M."/>
            <person name="Godfrey J."/>
            <person name="Miner T."/>
            <person name="Herter B."/>
            <person name="Appelbaum E."/>
            <person name="Cordes M."/>
            <person name="Lek S."/>
            <person name="Wollam A."/>
            <person name="Pepin K.H."/>
            <person name="Palsikar V.B."/>
            <person name="Mitreva M."/>
            <person name="Wilson R.K."/>
        </authorList>
    </citation>
    <scope>NUCLEOTIDE SEQUENCE [LARGE SCALE GENOMIC DNA]</scope>
    <source>
        <strain evidence="1 2">ATCC 27760</strain>
    </source>
</reference>
<dbReference type="HOGENOM" id="CLU_2635879_0_0_9"/>
<proteinExistence type="predicted"/>
<protein>
    <submittedName>
        <fullName evidence="1">Uncharacterized protein</fullName>
    </submittedName>
</protein>
<comment type="caution">
    <text evidence="1">The sequence shown here is derived from an EMBL/GenBank/DDBJ whole genome shotgun (WGS) entry which is preliminary data.</text>
</comment>
<accession>U2KEI4</accession>
<name>U2KEI4_9FIRM</name>